<dbReference type="EMBL" id="JAMQQD010000010">
    <property type="protein sequence ID" value="MCW7517134.1"/>
    <property type="molecule type" value="Genomic_DNA"/>
</dbReference>
<keyword evidence="3" id="KW-0347">Helicase</keyword>
<dbReference type="InterPro" id="IPR027417">
    <property type="entry name" value="P-loop_NTPase"/>
</dbReference>
<dbReference type="GO" id="GO:0016787">
    <property type="term" value="F:hydrolase activity"/>
    <property type="evidence" value="ECO:0007669"/>
    <property type="project" value="InterPro"/>
</dbReference>
<name>A0AAW5VEC6_9LEPT</name>
<dbReference type="GO" id="GO:0005524">
    <property type="term" value="F:ATP binding"/>
    <property type="evidence" value="ECO:0007669"/>
    <property type="project" value="InterPro"/>
</dbReference>
<dbReference type="Pfam" id="PF04851">
    <property type="entry name" value="ResIII"/>
    <property type="match status" value="1"/>
</dbReference>
<reference evidence="3" key="1">
    <citation type="submission" date="2022-06" db="EMBL/GenBank/DDBJ databases">
        <title>Leptospira isolates from biofilms formed at urban environments.</title>
        <authorList>
            <person name="Ribeiro P.S."/>
            <person name="Sousa T."/>
            <person name="Carvalho N."/>
            <person name="Aburjaile F."/>
            <person name="Neves F."/>
            <person name="Oliveira D."/>
            <person name="Blanco L."/>
            <person name="Lima J."/>
            <person name="Costa F."/>
            <person name="Brenig B."/>
            <person name="Soares S."/>
            <person name="Ramos R."/>
            <person name="Goes-Neto A."/>
            <person name="Matiuzzi M."/>
            <person name="Azevedo V."/>
            <person name="Ristow P."/>
        </authorList>
    </citation>
    <scope>NUCLEOTIDE SEQUENCE</scope>
    <source>
        <strain evidence="3">VSF7</strain>
    </source>
</reference>
<dbReference type="InterPro" id="IPR014001">
    <property type="entry name" value="Helicase_ATP-bd"/>
</dbReference>
<dbReference type="SUPFAM" id="SSF52540">
    <property type="entry name" value="P-loop containing nucleoside triphosphate hydrolases"/>
    <property type="match status" value="1"/>
</dbReference>
<protein>
    <submittedName>
        <fullName evidence="3">DEAD/DEAH box helicase</fullName>
    </submittedName>
</protein>
<dbReference type="InterPro" id="IPR001650">
    <property type="entry name" value="Helicase_C-like"/>
</dbReference>
<dbReference type="PANTHER" id="PTHR47396">
    <property type="entry name" value="TYPE I RESTRICTION ENZYME ECOKI R PROTEIN"/>
    <property type="match status" value="1"/>
</dbReference>
<keyword evidence="3" id="KW-0067">ATP-binding</keyword>
<dbReference type="GO" id="GO:0003677">
    <property type="term" value="F:DNA binding"/>
    <property type="evidence" value="ECO:0007669"/>
    <property type="project" value="InterPro"/>
</dbReference>
<dbReference type="Gene3D" id="3.40.50.300">
    <property type="entry name" value="P-loop containing nucleotide triphosphate hydrolases"/>
    <property type="match status" value="2"/>
</dbReference>
<accession>A0AAW5VEC6</accession>
<dbReference type="SMART" id="SM00487">
    <property type="entry name" value="DEXDc"/>
    <property type="match status" value="1"/>
</dbReference>
<organism evidence="3 4">
    <name type="scientific">Leptospira levettii</name>
    <dbReference type="NCBI Taxonomy" id="2023178"/>
    <lineage>
        <taxon>Bacteria</taxon>
        <taxon>Pseudomonadati</taxon>
        <taxon>Spirochaetota</taxon>
        <taxon>Spirochaetia</taxon>
        <taxon>Leptospirales</taxon>
        <taxon>Leptospiraceae</taxon>
        <taxon>Leptospira</taxon>
    </lineage>
</organism>
<dbReference type="GO" id="GO:0004386">
    <property type="term" value="F:helicase activity"/>
    <property type="evidence" value="ECO:0007669"/>
    <property type="project" value="UniProtKB-KW"/>
</dbReference>
<dbReference type="CDD" id="cd18799">
    <property type="entry name" value="SF2_C_EcoAI-like"/>
    <property type="match status" value="1"/>
</dbReference>
<dbReference type="Pfam" id="PF00271">
    <property type="entry name" value="Helicase_C"/>
    <property type="match status" value="1"/>
</dbReference>
<dbReference type="RefSeq" id="WP_135663454.1">
    <property type="nucleotide sequence ID" value="NZ_JAMQPS010000009.1"/>
</dbReference>
<dbReference type="GO" id="GO:0005829">
    <property type="term" value="C:cytosol"/>
    <property type="evidence" value="ECO:0007669"/>
    <property type="project" value="TreeGrafter"/>
</dbReference>
<sequence>MNSSLEELQKSLKTGFINEYETSLAQYRPQLLVNDRTTKKKVLSTLTQELRNCKEFWISTAFATTSGVACIMNSLLELKERKIKGKILVSQYLNFTHPEALKRLLIFDNIELRIATEGNLHSKGYFFNHGSILDVIIGSSNLTANALSTNKEWNLKVSAGTESELAKLSLKEFHSEFEHAIPVDSSWINDYNKVYTKQRYYSLDRLKEIETIQIKGFKPNQIQAEALQKLRALRAEGKTKALIVSATGTGKTFLSAFDVQDYEPKKFLFIVHRTNIAEKAMETFKSLMPKINSDLYSGGNKNKDADFIFATIQTISKDEHLKQFSTNHFDYIVIDETHHAEAVTYQKVMDYFKPKFLLGMTATPERTDGINIFSLFDHNIAYEIRLQQALEQEMLAPFHYYGVSDLEINGERVEDKTNFNLLIAEERVNRLIEASKLYGTDNGVVRGLIFCSRIDEAKELSKKFNARGYKTVALTGEDSESFRHQCINNLEEEVNSQNKLDYIFSVDIFNEGIDIPKVNQIIMLRPTQSAIVFVQQLGRGLRKTENKEYLTVIDFIGNYANNYMIPIALFGDVSYNKDNLRKLLLSGSEIIPGSSTINFDKISKDRIYEAISENNFSLHKDLLNDYQVLKFKIGKIPNLCDFWEQGSRDPYSYITRYGCFYNFLSTYDDDFKDTTLSERQIKLLELFSKEINNSKRIEETILLELLLEHVSLSYSQFREKMKVAYGYEINEPVIKSCISNLNFNFVNDKEYKNAILSSNGFNIQLIQTFIDDLENSIFKFQLLDTISLAKKVYRFYYKTESFIDGFTLYRKYSRKDVHRILNWESNPNPQNVGGYVISKDKSNCPVFVTYHKGEDIPDATKYEDIFLDNQRLQWMSKNKRTRNSPDVTVIENFKSHKLRIPLFIKKKDDIDGREFYFMGDCEPIGDSFEELTIADDEGKQVPIVRLVFHLSHPVEDKLYEYLIAK</sequence>
<keyword evidence="3" id="KW-0547">Nucleotide-binding</keyword>
<dbReference type="InterPro" id="IPR025202">
    <property type="entry name" value="PLD-like_dom"/>
</dbReference>
<dbReference type="PANTHER" id="PTHR47396:SF1">
    <property type="entry name" value="ATP-DEPENDENT HELICASE IRC3-RELATED"/>
    <property type="match status" value="1"/>
</dbReference>
<dbReference type="InterPro" id="IPR021835">
    <property type="entry name" value="DUF3427"/>
</dbReference>
<evidence type="ECO:0000259" key="2">
    <source>
        <dbReference type="PROSITE" id="PS51194"/>
    </source>
</evidence>
<dbReference type="InterPro" id="IPR006935">
    <property type="entry name" value="Helicase/UvrB_N"/>
</dbReference>
<keyword evidence="3" id="KW-0378">Hydrolase</keyword>
<dbReference type="PROSITE" id="PS51192">
    <property type="entry name" value="HELICASE_ATP_BIND_1"/>
    <property type="match status" value="1"/>
</dbReference>
<gene>
    <name evidence="3" type="ORF">ND810_18350</name>
</gene>
<comment type="caution">
    <text evidence="3">The sequence shown here is derived from an EMBL/GenBank/DDBJ whole genome shotgun (WGS) entry which is preliminary data.</text>
</comment>
<proteinExistence type="predicted"/>
<dbReference type="Gene3D" id="3.30.870.10">
    <property type="entry name" value="Endonuclease Chain A"/>
    <property type="match status" value="1"/>
</dbReference>
<dbReference type="CDD" id="cd18032">
    <property type="entry name" value="DEXHc_RE_I_III_res"/>
    <property type="match status" value="1"/>
</dbReference>
<dbReference type="Pfam" id="PF11907">
    <property type="entry name" value="DUF3427"/>
    <property type="match status" value="1"/>
</dbReference>
<dbReference type="SUPFAM" id="SSF56024">
    <property type="entry name" value="Phospholipase D/nuclease"/>
    <property type="match status" value="1"/>
</dbReference>
<dbReference type="Pfam" id="PF13091">
    <property type="entry name" value="PLDc_2"/>
    <property type="match status" value="1"/>
</dbReference>
<evidence type="ECO:0000259" key="1">
    <source>
        <dbReference type="PROSITE" id="PS51192"/>
    </source>
</evidence>
<dbReference type="AlphaFoldDB" id="A0AAW5VEC6"/>
<feature type="domain" description="Helicase ATP-binding" evidence="1">
    <location>
        <begin position="232"/>
        <end position="382"/>
    </location>
</feature>
<dbReference type="PROSITE" id="PS51194">
    <property type="entry name" value="HELICASE_CTER"/>
    <property type="match status" value="1"/>
</dbReference>
<dbReference type="CDD" id="cd09204">
    <property type="entry name" value="PLDc_N_DEXD_b2"/>
    <property type="match status" value="1"/>
</dbReference>
<dbReference type="Pfam" id="PF26350">
    <property type="entry name" value="DUF8090"/>
    <property type="match status" value="1"/>
</dbReference>
<evidence type="ECO:0000313" key="4">
    <source>
        <dbReference type="Proteomes" id="UP001209694"/>
    </source>
</evidence>
<feature type="domain" description="Helicase C-terminal" evidence="2">
    <location>
        <begin position="427"/>
        <end position="584"/>
    </location>
</feature>
<dbReference type="Proteomes" id="UP001209694">
    <property type="component" value="Unassembled WGS sequence"/>
</dbReference>
<dbReference type="InterPro" id="IPR058403">
    <property type="entry name" value="DUF8090"/>
</dbReference>
<dbReference type="InterPro" id="IPR050742">
    <property type="entry name" value="Helicase_Restrict-Modif_Enz"/>
</dbReference>
<evidence type="ECO:0000313" key="3">
    <source>
        <dbReference type="EMBL" id="MCW7517134.1"/>
    </source>
</evidence>
<dbReference type="SMART" id="SM00490">
    <property type="entry name" value="HELICc"/>
    <property type="match status" value="1"/>
</dbReference>